<evidence type="ECO:0000313" key="4">
    <source>
        <dbReference type="Proteomes" id="UP000664332"/>
    </source>
</evidence>
<proteinExistence type="inferred from homology"/>
<dbReference type="RefSeq" id="WP_207118312.1">
    <property type="nucleotide sequence ID" value="NZ_JAFLEQ010000003.1"/>
</dbReference>
<dbReference type="EMBL" id="JAFLEQ010000003">
    <property type="protein sequence ID" value="MBN9643456.1"/>
    <property type="molecule type" value="Genomic_DNA"/>
</dbReference>
<dbReference type="InterPro" id="IPR000825">
    <property type="entry name" value="SUF_FeS_clus_asmbl_SufBD_core"/>
</dbReference>
<dbReference type="GO" id="GO:0016226">
    <property type="term" value="P:iron-sulfur cluster assembly"/>
    <property type="evidence" value="ECO:0007669"/>
    <property type="project" value="InterPro"/>
</dbReference>
<dbReference type="Pfam" id="PF01458">
    <property type="entry name" value="SUFBD_core"/>
    <property type="match status" value="1"/>
</dbReference>
<evidence type="ECO:0000313" key="3">
    <source>
        <dbReference type="EMBL" id="MBN9643456.1"/>
    </source>
</evidence>
<sequence>MQQTQTTDTSAPVKNATYHNNKGDIFTSFNVDDFDVPQGRDEVWRFTPLRRLKGLHDGSFVNPVDADVTVDGADQDGVSVETVGKDDPRVGNVSAPVDRVGAQAWTSMNTVTLVTFGKDARPAGPVTVTINGKGDDATSFGAVVIRGEQHCEGFVTIRYTGSGTHADNHEYWLDDGAKLTVVVHENWADDAVHLSNQRASLGRDAVLRHNVACFGGDVVRLIPQVKFRDQGGDAEMLGVYFADDGQYFEQRLLVDHSEPNCRSNVLYKGALQADKDSGKPEARTAWVGDVLIRANAQGTDTYETNRNLVLTEGARADAVPNLEIETGEIVGAGHAATVGRFDDEQLFYLMSRGIAEADARKLIVRGFFSEVIGRIPVENVRNQLEDQIAEELRSTAL</sequence>
<dbReference type="Proteomes" id="UP000664332">
    <property type="component" value="Unassembled WGS sequence"/>
</dbReference>
<organism evidence="3 4">
    <name type="scientific">Corynebacterium mendelii</name>
    <dbReference type="NCBI Taxonomy" id="2765362"/>
    <lineage>
        <taxon>Bacteria</taxon>
        <taxon>Bacillati</taxon>
        <taxon>Actinomycetota</taxon>
        <taxon>Actinomycetes</taxon>
        <taxon>Mycobacteriales</taxon>
        <taxon>Corynebacteriaceae</taxon>
        <taxon>Corynebacterium</taxon>
    </lineage>
</organism>
<dbReference type="SUPFAM" id="SSF101960">
    <property type="entry name" value="Stabilizer of iron transporter SufD"/>
    <property type="match status" value="1"/>
</dbReference>
<dbReference type="NCBIfam" id="TIGR01981">
    <property type="entry name" value="sufD"/>
    <property type="match status" value="1"/>
</dbReference>
<dbReference type="InterPro" id="IPR055346">
    <property type="entry name" value="Fe-S_cluster_assembly_SufBD"/>
</dbReference>
<accession>A0A939E0F8</accession>
<comment type="similarity">
    <text evidence="1">Belongs to the iron-sulfur cluster assembly SufBD family.</text>
</comment>
<keyword evidence="4" id="KW-1185">Reference proteome</keyword>
<dbReference type="PANTHER" id="PTHR43575">
    <property type="entry name" value="PROTEIN ABCI7, CHLOROPLASTIC"/>
    <property type="match status" value="1"/>
</dbReference>
<dbReference type="PANTHER" id="PTHR43575:SF1">
    <property type="entry name" value="PROTEIN ABCI7, CHLOROPLASTIC"/>
    <property type="match status" value="1"/>
</dbReference>
<name>A0A939E0F8_9CORY</name>
<dbReference type="AlphaFoldDB" id="A0A939E0F8"/>
<dbReference type="InterPro" id="IPR011542">
    <property type="entry name" value="SUF_FeS_clus_asmbl_SufD"/>
</dbReference>
<protein>
    <submittedName>
        <fullName evidence="3">Fe-S cluster assembly protein SufD</fullName>
    </submittedName>
</protein>
<comment type="caution">
    <text evidence="3">The sequence shown here is derived from an EMBL/GenBank/DDBJ whole genome shotgun (WGS) entry which is preliminary data.</text>
</comment>
<evidence type="ECO:0000256" key="1">
    <source>
        <dbReference type="ARBA" id="ARBA00043967"/>
    </source>
</evidence>
<reference evidence="3" key="1">
    <citation type="submission" date="2021-03" db="EMBL/GenBank/DDBJ databases">
        <authorList>
            <person name="Sun Q."/>
        </authorList>
    </citation>
    <scope>NUCLEOTIDE SEQUENCE</scope>
    <source>
        <strain evidence="3">CCM 8862</strain>
    </source>
</reference>
<gene>
    <name evidence="3" type="primary">sufD</name>
    <name evidence="3" type="ORF">JZY06_02265</name>
</gene>
<dbReference type="InterPro" id="IPR037284">
    <property type="entry name" value="SUF_FeS_clus_asmbl_SufBD_sf"/>
</dbReference>
<evidence type="ECO:0000259" key="2">
    <source>
        <dbReference type="Pfam" id="PF01458"/>
    </source>
</evidence>
<feature type="domain" description="SUF system FeS cluster assembly SufBD core" evidence="2">
    <location>
        <begin position="134"/>
        <end position="367"/>
    </location>
</feature>